<dbReference type="InterPro" id="IPR037523">
    <property type="entry name" value="VOC_core"/>
</dbReference>
<evidence type="ECO:0000313" key="11">
    <source>
        <dbReference type="Proteomes" id="UP000192342"/>
    </source>
</evidence>
<dbReference type="InterPro" id="IPR029068">
    <property type="entry name" value="Glyas_Bleomycin-R_OHBP_Dase"/>
</dbReference>
<evidence type="ECO:0000256" key="2">
    <source>
        <dbReference type="ARBA" id="ARBA00008784"/>
    </source>
</evidence>
<keyword evidence="7 8" id="KW-0408">Iron</keyword>
<proteinExistence type="inferred from homology"/>
<reference evidence="10 11" key="1">
    <citation type="submission" date="2013-04" db="EMBL/GenBank/DDBJ databases">
        <title>Oceanococcus atlanticus 22II-S10r2 Genome Sequencing.</title>
        <authorList>
            <person name="Lai Q."/>
            <person name="Li G."/>
            <person name="Shao Z."/>
        </authorList>
    </citation>
    <scope>NUCLEOTIDE SEQUENCE [LARGE SCALE GENOMIC DNA]</scope>
    <source>
        <strain evidence="10 11">22II-S10r2</strain>
    </source>
</reference>
<dbReference type="InterPro" id="IPR000486">
    <property type="entry name" value="Xdiol_ring_cleave_dOase_1/2"/>
</dbReference>
<keyword evidence="5 8" id="KW-0223">Dioxygenase</keyword>
<feature type="domain" description="VOC" evidence="9">
    <location>
        <begin position="144"/>
        <end position="268"/>
    </location>
</feature>
<gene>
    <name evidence="10" type="ORF">ATO7_01805</name>
</gene>
<keyword evidence="3" id="KW-0479">Metal-binding</keyword>
<evidence type="ECO:0000256" key="7">
    <source>
        <dbReference type="ARBA" id="ARBA00023004"/>
    </source>
</evidence>
<dbReference type="Gene3D" id="3.10.180.10">
    <property type="entry name" value="2,3-Dihydroxybiphenyl 1,2-Dioxygenase, domain 1"/>
    <property type="match status" value="2"/>
</dbReference>
<dbReference type="CDD" id="cd07252">
    <property type="entry name" value="BphC1-RGP6_N_like"/>
    <property type="match status" value="1"/>
</dbReference>
<dbReference type="SUPFAM" id="SSF54593">
    <property type="entry name" value="Glyoxalase/Bleomycin resistance protein/Dihydroxybiphenyl dioxygenase"/>
    <property type="match status" value="2"/>
</dbReference>
<dbReference type="GO" id="GO:0008198">
    <property type="term" value="F:ferrous iron binding"/>
    <property type="evidence" value="ECO:0007669"/>
    <property type="project" value="InterPro"/>
</dbReference>
<dbReference type="AlphaFoldDB" id="A0A1Y1SGQ7"/>
<dbReference type="OrthoDB" id="9804944at2"/>
<dbReference type="Proteomes" id="UP000192342">
    <property type="component" value="Unassembled WGS sequence"/>
</dbReference>
<dbReference type="InterPro" id="IPR004360">
    <property type="entry name" value="Glyas_Fos-R_dOase_dom"/>
</dbReference>
<dbReference type="GO" id="GO:0051213">
    <property type="term" value="F:dioxygenase activity"/>
    <property type="evidence" value="ECO:0007669"/>
    <property type="project" value="UniProtKB-KW"/>
</dbReference>
<comment type="cofactor">
    <cofactor evidence="1 8">
        <name>Fe(2+)</name>
        <dbReference type="ChEBI" id="CHEBI:29033"/>
    </cofactor>
</comment>
<sequence length="297" mass="31908">MASKIDALAYIVAQSTDLAKWQDYAENMLGMTTAQGATGTLDIKMDERDFRIQVEAGDDDKYLVSGWSVADEAALAAIRTAIEAAGVACDEADAALCAKRKVTQLFSFTDPSGNRHEVSCGYSGAQDAFSSPIGVAGFVTGAQGLGHTVLPALAMDDTLAFFTEVLGFGVSDEFDFQPPVPDAPMVRIRFLHTNPRHHSLALAEMPDPSGCVHAMVEVTSMTDVGKAHDRLQQRGEKLMATLGQHCNDKMTSFYMKTPSGFALEYGWGGATVEPGKHQTTRSEAVSIWGHDFSVGFQ</sequence>
<dbReference type="RefSeq" id="WP_083559201.1">
    <property type="nucleotide sequence ID" value="NZ_AQQV01000001.1"/>
</dbReference>
<dbReference type="Pfam" id="PF00903">
    <property type="entry name" value="Glyoxalase"/>
    <property type="match status" value="1"/>
</dbReference>
<evidence type="ECO:0000259" key="9">
    <source>
        <dbReference type="PROSITE" id="PS51819"/>
    </source>
</evidence>
<comment type="similarity">
    <text evidence="2 8">Belongs to the extradiol ring-cleavage dioxygenase family.</text>
</comment>
<dbReference type="Pfam" id="PF22632">
    <property type="entry name" value="BphC_D1"/>
    <property type="match status" value="1"/>
</dbReference>
<accession>A0A1Y1SGQ7</accession>
<dbReference type="PROSITE" id="PS51819">
    <property type="entry name" value="VOC"/>
    <property type="match status" value="2"/>
</dbReference>
<dbReference type="CDD" id="cd07237">
    <property type="entry name" value="BphC1-RGP6_C_like"/>
    <property type="match status" value="1"/>
</dbReference>
<evidence type="ECO:0000256" key="4">
    <source>
        <dbReference type="ARBA" id="ARBA00022797"/>
    </source>
</evidence>
<protein>
    <submittedName>
        <fullName evidence="10">Glyoxalase/bleomycin resistance protein/dioxygenase</fullName>
    </submittedName>
</protein>
<keyword evidence="6 8" id="KW-0560">Oxidoreductase</keyword>
<keyword evidence="11" id="KW-1185">Reference proteome</keyword>
<dbReference type="EMBL" id="AQQV01000001">
    <property type="protein sequence ID" value="ORE88570.1"/>
    <property type="molecule type" value="Genomic_DNA"/>
</dbReference>
<comment type="caution">
    <text evidence="10">The sequence shown here is derived from an EMBL/GenBank/DDBJ whole genome shotgun (WGS) entry which is preliminary data.</text>
</comment>
<evidence type="ECO:0000256" key="5">
    <source>
        <dbReference type="ARBA" id="ARBA00022964"/>
    </source>
</evidence>
<organism evidence="10 11">
    <name type="scientific">Oceanococcus atlanticus</name>
    <dbReference type="NCBI Taxonomy" id="1317117"/>
    <lineage>
        <taxon>Bacteria</taxon>
        <taxon>Pseudomonadati</taxon>
        <taxon>Pseudomonadota</taxon>
        <taxon>Gammaproteobacteria</taxon>
        <taxon>Chromatiales</taxon>
        <taxon>Oceanococcaceae</taxon>
        <taxon>Oceanococcus</taxon>
    </lineage>
</organism>
<name>A0A1Y1SGQ7_9GAMM</name>
<evidence type="ECO:0000256" key="1">
    <source>
        <dbReference type="ARBA" id="ARBA00001954"/>
    </source>
</evidence>
<keyword evidence="4 8" id="KW-0058">Aromatic hydrocarbons catabolism</keyword>
<dbReference type="STRING" id="1317117.ATO7_01805"/>
<evidence type="ECO:0000256" key="6">
    <source>
        <dbReference type="ARBA" id="ARBA00023002"/>
    </source>
</evidence>
<evidence type="ECO:0000256" key="8">
    <source>
        <dbReference type="RuleBase" id="RU000683"/>
    </source>
</evidence>
<feature type="domain" description="VOC" evidence="9">
    <location>
        <begin position="7"/>
        <end position="121"/>
    </location>
</feature>
<evidence type="ECO:0000313" key="10">
    <source>
        <dbReference type="EMBL" id="ORE88570.1"/>
    </source>
</evidence>
<evidence type="ECO:0000256" key="3">
    <source>
        <dbReference type="ARBA" id="ARBA00022723"/>
    </source>
</evidence>
<dbReference type="PROSITE" id="PS00082">
    <property type="entry name" value="EXTRADIOL_DIOXYGENAS"/>
    <property type="match status" value="1"/>
</dbReference>